<sequence>MTEDVGLSVQPVQFKVGLKQLMTMVMCGFLLQQFGKFLEIIPTSLDTRKYHIKHFYVYGTRNIVMLLRADVHDDFHTIDTDLIVAIFFLNWAFLMSLNPNNRCFR</sequence>
<keyword evidence="3" id="KW-1185">Reference proteome</keyword>
<reference evidence="1 3" key="1">
    <citation type="journal article" date="2011" name="Nature">
        <title>The Medicago genome provides insight into the evolution of rhizobial symbioses.</title>
        <authorList>
            <person name="Young N.D."/>
            <person name="Debelle F."/>
            <person name="Oldroyd G.E."/>
            <person name="Geurts R."/>
            <person name="Cannon S.B."/>
            <person name="Udvardi M.K."/>
            <person name="Benedito V.A."/>
            <person name="Mayer K.F."/>
            <person name="Gouzy J."/>
            <person name="Schoof H."/>
            <person name="Van de Peer Y."/>
            <person name="Proost S."/>
            <person name="Cook D.R."/>
            <person name="Meyers B.C."/>
            <person name="Spannagl M."/>
            <person name="Cheung F."/>
            <person name="De Mita S."/>
            <person name="Krishnakumar V."/>
            <person name="Gundlach H."/>
            <person name="Zhou S."/>
            <person name="Mudge J."/>
            <person name="Bharti A.K."/>
            <person name="Murray J.D."/>
            <person name="Naoumkina M.A."/>
            <person name="Rosen B."/>
            <person name="Silverstein K.A."/>
            <person name="Tang H."/>
            <person name="Rombauts S."/>
            <person name="Zhao P.X."/>
            <person name="Zhou P."/>
            <person name="Barbe V."/>
            <person name="Bardou P."/>
            <person name="Bechner M."/>
            <person name="Bellec A."/>
            <person name="Berger A."/>
            <person name="Berges H."/>
            <person name="Bidwell S."/>
            <person name="Bisseling T."/>
            <person name="Choisne N."/>
            <person name="Couloux A."/>
            <person name="Denny R."/>
            <person name="Deshpande S."/>
            <person name="Dai X."/>
            <person name="Doyle J.J."/>
            <person name="Dudez A.M."/>
            <person name="Farmer A.D."/>
            <person name="Fouteau S."/>
            <person name="Franken C."/>
            <person name="Gibelin C."/>
            <person name="Gish J."/>
            <person name="Goldstein S."/>
            <person name="Gonzalez A.J."/>
            <person name="Green P.J."/>
            <person name="Hallab A."/>
            <person name="Hartog M."/>
            <person name="Hua A."/>
            <person name="Humphray S.J."/>
            <person name="Jeong D.H."/>
            <person name="Jing Y."/>
            <person name="Jocker A."/>
            <person name="Kenton S.M."/>
            <person name="Kim D.J."/>
            <person name="Klee K."/>
            <person name="Lai H."/>
            <person name="Lang C."/>
            <person name="Lin S."/>
            <person name="Macmil S.L."/>
            <person name="Magdelenat G."/>
            <person name="Matthews L."/>
            <person name="McCorrison J."/>
            <person name="Monaghan E.L."/>
            <person name="Mun J.H."/>
            <person name="Najar F.Z."/>
            <person name="Nicholson C."/>
            <person name="Noirot C."/>
            <person name="O'Bleness M."/>
            <person name="Paule C.R."/>
            <person name="Poulain J."/>
            <person name="Prion F."/>
            <person name="Qin B."/>
            <person name="Qu C."/>
            <person name="Retzel E.F."/>
            <person name="Riddle C."/>
            <person name="Sallet E."/>
            <person name="Samain S."/>
            <person name="Samson N."/>
            <person name="Sanders I."/>
            <person name="Saurat O."/>
            <person name="Scarpelli C."/>
            <person name="Schiex T."/>
            <person name="Segurens B."/>
            <person name="Severin A.J."/>
            <person name="Sherrier D.J."/>
            <person name="Shi R."/>
            <person name="Sims S."/>
            <person name="Singer S.R."/>
            <person name="Sinharoy S."/>
            <person name="Sterck L."/>
            <person name="Viollet A."/>
            <person name="Wang B.B."/>
            <person name="Wang K."/>
            <person name="Wang M."/>
            <person name="Wang X."/>
            <person name="Warfsmann J."/>
            <person name="Weissenbach J."/>
            <person name="White D.D."/>
            <person name="White J.D."/>
            <person name="Wiley G.B."/>
            <person name="Wincker P."/>
            <person name="Xing Y."/>
            <person name="Yang L."/>
            <person name="Yao Z."/>
            <person name="Ying F."/>
            <person name="Zhai J."/>
            <person name="Zhou L."/>
            <person name="Zuber A."/>
            <person name="Denarie J."/>
            <person name="Dixon R.A."/>
            <person name="May G.D."/>
            <person name="Schwartz D.C."/>
            <person name="Rogers J."/>
            <person name="Quetier F."/>
            <person name="Town C.D."/>
            <person name="Roe B.A."/>
        </authorList>
    </citation>
    <scope>NUCLEOTIDE SEQUENCE [LARGE SCALE GENOMIC DNA]</scope>
    <source>
        <strain evidence="1">A17</strain>
        <strain evidence="2 3">cv. Jemalong A17</strain>
    </source>
</reference>
<gene>
    <name evidence="1" type="ordered locus">MTR_1g074380</name>
</gene>
<proteinExistence type="predicted"/>
<dbReference type="HOGENOM" id="CLU_2240547_0_0_1"/>
<reference evidence="2" key="3">
    <citation type="submission" date="2015-04" db="UniProtKB">
        <authorList>
            <consortium name="EnsemblPlants"/>
        </authorList>
    </citation>
    <scope>IDENTIFICATION</scope>
    <source>
        <strain evidence="2">cv. Jemalong A17</strain>
    </source>
</reference>
<protein>
    <submittedName>
        <fullName evidence="1">Transmembrane protein, putative</fullName>
    </submittedName>
</protein>
<organism evidence="1 3">
    <name type="scientific">Medicago truncatula</name>
    <name type="common">Barrel medic</name>
    <name type="synonym">Medicago tribuloides</name>
    <dbReference type="NCBI Taxonomy" id="3880"/>
    <lineage>
        <taxon>Eukaryota</taxon>
        <taxon>Viridiplantae</taxon>
        <taxon>Streptophyta</taxon>
        <taxon>Embryophyta</taxon>
        <taxon>Tracheophyta</taxon>
        <taxon>Spermatophyta</taxon>
        <taxon>Magnoliopsida</taxon>
        <taxon>eudicotyledons</taxon>
        <taxon>Gunneridae</taxon>
        <taxon>Pentapetalae</taxon>
        <taxon>rosids</taxon>
        <taxon>fabids</taxon>
        <taxon>Fabales</taxon>
        <taxon>Fabaceae</taxon>
        <taxon>Papilionoideae</taxon>
        <taxon>50 kb inversion clade</taxon>
        <taxon>NPAAA clade</taxon>
        <taxon>Hologalegina</taxon>
        <taxon>IRL clade</taxon>
        <taxon>Trifolieae</taxon>
        <taxon>Medicago</taxon>
    </lineage>
</organism>
<keyword evidence="1" id="KW-0812">Transmembrane</keyword>
<evidence type="ECO:0000313" key="3">
    <source>
        <dbReference type="Proteomes" id="UP000002051"/>
    </source>
</evidence>
<reference evidence="1 3" key="2">
    <citation type="journal article" date="2014" name="BMC Genomics">
        <title>An improved genome release (version Mt4.0) for the model legume Medicago truncatula.</title>
        <authorList>
            <person name="Tang H."/>
            <person name="Krishnakumar V."/>
            <person name="Bidwell S."/>
            <person name="Rosen B."/>
            <person name="Chan A."/>
            <person name="Zhou S."/>
            <person name="Gentzbittel L."/>
            <person name="Childs K.L."/>
            <person name="Yandell M."/>
            <person name="Gundlach H."/>
            <person name="Mayer K.F."/>
            <person name="Schwartz D.C."/>
            <person name="Town C.D."/>
        </authorList>
    </citation>
    <scope>GENOME REANNOTATION</scope>
    <source>
        <strain evidence="1">A17</strain>
        <strain evidence="2 3">cv. Jemalong A17</strain>
    </source>
</reference>
<dbReference type="EMBL" id="CM001217">
    <property type="protein sequence ID" value="KEH42735.1"/>
    <property type="molecule type" value="Genomic_DNA"/>
</dbReference>
<keyword evidence="1" id="KW-0472">Membrane</keyword>
<name>A0A072VXB6_MEDTR</name>
<evidence type="ECO:0000313" key="1">
    <source>
        <dbReference type="EMBL" id="KEH42735.1"/>
    </source>
</evidence>
<dbReference type="Proteomes" id="UP000002051">
    <property type="component" value="Unassembled WGS sequence"/>
</dbReference>
<dbReference type="AlphaFoldDB" id="A0A072VXB6"/>
<evidence type="ECO:0000313" key="2">
    <source>
        <dbReference type="EnsemblPlants" id="KEH42735"/>
    </source>
</evidence>
<accession>A0A072VXB6</accession>
<dbReference type="EnsemblPlants" id="KEH42735">
    <property type="protein sequence ID" value="KEH42735"/>
    <property type="gene ID" value="MTR_1g074380"/>
</dbReference>